<dbReference type="NCBIfam" id="TIGR01509">
    <property type="entry name" value="HAD-SF-IA-v3"/>
    <property type="match status" value="1"/>
</dbReference>
<dbReference type="PANTHER" id="PTHR43611:SF3">
    <property type="entry name" value="FLAVIN MONONUCLEOTIDE HYDROLASE 1, CHLOROPLATIC"/>
    <property type="match status" value="1"/>
</dbReference>
<evidence type="ECO:0000313" key="2">
    <source>
        <dbReference type="Proteomes" id="UP001278571"/>
    </source>
</evidence>
<dbReference type="Gene3D" id="1.10.150.240">
    <property type="entry name" value="Putative phosphatase, domain 2"/>
    <property type="match status" value="1"/>
</dbReference>
<gene>
    <name evidence="1" type="ORF">R2363_31315</name>
</gene>
<dbReference type="Gene3D" id="3.40.50.1000">
    <property type="entry name" value="HAD superfamily/HAD-like"/>
    <property type="match status" value="1"/>
</dbReference>
<reference evidence="1 2" key="1">
    <citation type="submission" date="2023-10" db="EMBL/GenBank/DDBJ databases">
        <authorList>
            <person name="Wang X.X."/>
        </authorList>
    </citation>
    <scope>NUCLEOTIDE SEQUENCE [LARGE SCALE GENOMIC DNA]</scope>
    <source>
        <strain evidence="1 2">NBRC 12816</strain>
    </source>
</reference>
<dbReference type="PANTHER" id="PTHR43611">
    <property type="entry name" value="ALPHA-D-GLUCOSE 1-PHOSPHATE PHOSPHATASE"/>
    <property type="match status" value="1"/>
</dbReference>
<name>A0ABU4KFS9_9ACTN</name>
<dbReference type="PRINTS" id="PR00413">
    <property type="entry name" value="HADHALOGNASE"/>
</dbReference>
<dbReference type="Pfam" id="PF00702">
    <property type="entry name" value="Hydrolase"/>
    <property type="match status" value="1"/>
</dbReference>
<dbReference type="InterPro" id="IPR006439">
    <property type="entry name" value="HAD-SF_hydro_IA"/>
</dbReference>
<dbReference type="InterPro" id="IPR036412">
    <property type="entry name" value="HAD-like_sf"/>
</dbReference>
<accession>A0ABU4KFS9</accession>
<dbReference type="Proteomes" id="UP001278571">
    <property type="component" value="Unassembled WGS sequence"/>
</dbReference>
<sequence length="217" mass="23883">MTETCVLLDIGGVLEFTPDTGWVQRWEERLRLAPGTVHARMHDIWRAGSVGSVGERDVREQVASRLALDALQVEAFMADLWAEYLGTPNEELIDHVRGLRGRCRLGILSNSFVGARERETTLYHFDELVEQIVYSHEIGVEKPDPRAFGAACAALDVRPEACLFIDDAAPNVEAARAFGMQAHLFEDNARTVARIAAHLDAGPPTPAGTHPSGRTRS</sequence>
<evidence type="ECO:0000313" key="1">
    <source>
        <dbReference type="EMBL" id="MDX2296648.1"/>
    </source>
</evidence>
<protein>
    <submittedName>
        <fullName evidence="1">HAD family phosphatase</fullName>
    </submittedName>
</protein>
<dbReference type="EMBL" id="JAWJZF010000503">
    <property type="protein sequence ID" value="MDX2296648.1"/>
    <property type="molecule type" value="Genomic_DNA"/>
</dbReference>
<dbReference type="InterPro" id="IPR023214">
    <property type="entry name" value="HAD_sf"/>
</dbReference>
<organism evidence="1 2">
    <name type="scientific">Streptomyces roseolus</name>
    <dbReference type="NCBI Taxonomy" id="67358"/>
    <lineage>
        <taxon>Bacteria</taxon>
        <taxon>Bacillati</taxon>
        <taxon>Actinomycetota</taxon>
        <taxon>Actinomycetes</taxon>
        <taxon>Kitasatosporales</taxon>
        <taxon>Streptomycetaceae</taxon>
        <taxon>Streptomyces</taxon>
    </lineage>
</organism>
<dbReference type="NCBIfam" id="TIGR01549">
    <property type="entry name" value="HAD-SF-IA-v1"/>
    <property type="match status" value="1"/>
</dbReference>
<comment type="caution">
    <text evidence="1">The sequence shown here is derived from an EMBL/GenBank/DDBJ whole genome shotgun (WGS) entry which is preliminary data.</text>
</comment>
<dbReference type="RefSeq" id="WP_319012813.1">
    <property type="nucleotide sequence ID" value="NZ_JAWJZF010000503.1"/>
</dbReference>
<dbReference type="InterPro" id="IPR023198">
    <property type="entry name" value="PGP-like_dom2"/>
</dbReference>
<dbReference type="SUPFAM" id="SSF56784">
    <property type="entry name" value="HAD-like"/>
    <property type="match status" value="1"/>
</dbReference>
<keyword evidence="2" id="KW-1185">Reference proteome</keyword>
<dbReference type="CDD" id="cd02603">
    <property type="entry name" value="HAD_sEH-N_like"/>
    <property type="match status" value="1"/>
</dbReference>
<proteinExistence type="predicted"/>